<dbReference type="AlphaFoldDB" id="A0AAW0YD95"/>
<organism evidence="1 2">
    <name type="scientific">Cherax quadricarinatus</name>
    <name type="common">Australian red claw crayfish</name>
    <dbReference type="NCBI Taxonomy" id="27406"/>
    <lineage>
        <taxon>Eukaryota</taxon>
        <taxon>Metazoa</taxon>
        <taxon>Ecdysozoa</taxon>
        <taxon>Arthropoda</taxon>
        <taxon>Crustacea</taxon>
        <taxon>Multicrustacea</taxon>
        <taxon>Malacostraca</taxon>
        <taxon>Eumalacostraca</taxon>
        <taxon>Eucarida</taxon>
        <taxon>Decapoda</taxon>
        <taxon>Pleocyemata</taxon>
        <taxon>Astacidea</taxon>
        <taxon>Parastacoidea</taxon>
        <taxon>Parastacidae</taxon>
        <taxon>Cherax</taxon>
    </lineage>
</organism>
<sequence length="123" mass="14439">MLSEAMKKKRLQFCKKYKDWTSDQWQKVMFSDGSTFRLIRSSSKIIHGPSGVSRYDPQYAMKTVKHPESIMVLGAFSGYKGRGGLYFLPKNITMKGSNYMYIKVLRDHMLTFWNIHKCDLFYS</sequence>
<dbReference type="Proteomes" id="UP001445076">
    <property type="component" value="Unassembled WGS sequence"/>
</dbReference>
<reference evidence="1 2" key="1">
    <citation type="journal article" date="2024" name="BMC Genomics">
        <title>Genome assembly of redclaw crayfish (Cherax quadricarinatus) provides insights into its immune adaptation and hypoxia tolerance.</title>
        <authorList>
            <person name="Liu Z."/>
            <person name="Zheng J."/>
            <person name="Li H."/>
            <person name="Fang K."/>
            <person name="Wang S."/>
            <person name="He J."/>
            <person name="Zhou D."/>
            <person name="Weng S."/>
            <person name="Chi M."/>
            <person name="Gu Z."/>
            <person name="He J."/>
            <person name="Li F."/>
            <person name="Wang M."/>
        </authorList>
    </citation>
    <scope>NUCLEOTIDE SEQUENCE [LARGE SCALE GENOMIC DNA]</scope>
    <source>
        <strain evidence="1">ZL_2023a</strain>
    </source>
</reference>
<proteinExistence type="predicted"/>
<evidence type="ECO:0000313" key="2">
    <source>
        <dbReference type="Proteomes" id="UP001445076"/>
    </source>
</evidence>
<comment type="caution">
    <text evidence="1">The sequence shown here is derived from an EMBL/GenBank/DDBJ whole genome shotgun (WGS) entry which is preliminary data.</text>
</comment>
<gene>
    <name evidence="1" type="ORF">OTU49_015529</name>
</gene>
<evidence type="ECO:0000313" key="1">
    <source>
        <dbReference type="EMBL" id="KAK8749768.1"/>
    </source>
</evidence>
<dbReference type="InterPro" id="IPR036397">
    <property type="entry name" value="RNaseH_sf"/>
</dbReference>
<keyword evidence="2" id="KW-1185">Reference proteome</keyword>
<dbReference type="EMBL" id="JARKIK010000009">
    <property type="protein sequence ID" value="KAK8749768.1"/>
    <property type="molecule type" value="Genomic_DNA"/>
</dbReference>
<protein>
    <submittedName>
        <fullName evidence="1">Uncharacterized protein</fullName>
    </submittedName>
</protein>
<dbReference type="GO" id="GO:0003676">
    <property type="term" value="F:nucleic acid binding"/>
    <property type="evidence" value="ECO:0007669"/>
    <property type="project" value="InterPro"/>
</dbReference>
<dbReference type="Gene3D" id="3.30.420.10">
    <property type="entry name" value="Ribonuclease H-like superfamily/Ribonuclease H"/>
    <property type="match status" value="1"/>
</dbReference>
<name>A0AAW0YD95_CHEQU</name>
<accession>A0AAW0YD95</accession>